<evidence type="ECO:0000256" key="2">
    <source>
        <dbReference type="ARBA" id="ARBA00022679"/>
    </source>
</evidence>
<dbReference type="AlphaFoldDB" id="A0A1Y3V909"/>
<dbReference type="InterPro" id="IPR001173">
    <property type="entry name" value="Glyco_trans_2-like"/>
</dbReference>
<feature type="domain" description="Glycosyltransferase 2-like" evidence="3">
    <location>
        <begin position="5"/>
        <end position="153"/>
    </location>
</feature>
<evidence type="ECO:0000259" key="3">
    <source>
        <dbReference type="Pfam" id="PF00535"/>
    </source>
</evidence>
<organism evidence="4 5">
    <name type="scientific">Bacteroides uniformis</name>
    <dbReference type="NCBI Taxonomy" id="820"/>
    <lineage>
        <taxon>Bacteria</taxon>
        <taxon>Pseudomonadati</taxon>
        <taxon>Bacteroidota</taxon>
        <taxon>Bacteroidia</taxon>
        <taxon>Bacteroidales</taxon>
        <taxon>Bacteroidaceae</taxon>
        <taxon>Bacteroides</taxon>
    </lineage>
</organism>
<protein>
    <recommendedName>
        <fullName evidence="3">Glycosyltransferase 2-like domain-containing protein</fullName>
    </recommendedName>
</protein>
<dbReference type="EMBL" id="NFHS01000003">
    <property type="protein sequence ID" value="OUN55647.1"/>
    <property type="molecule type" value="Genomic_DNA"/>
</dbReference>
<comment type="caution">
    <text evidence="4">The sequence shown here is derived from an EMBL/GenBank/DDBJ whole genome shotgun (WGS) entry which is preliminary data.</text>
</comment>
<dbReference type="Proteomes" id="UP000196329">
    <property type="component" value="Unassembled WGS sequence"/>
</dbReference>
<dbReference type="Pfam" id="PF00535">
    <property type="entry name" value="Glycos_transf_2"/>
    <property type="match status" value="1"/>
</dbReference>
<reference evidence="5" key="1">
    <citation type="submission" date="2017-04" db="EMBL/GenBank/DDBJ databases">
        <title>Function of individual gut microbiota members based on whole genome sequencing of pure cultures obtained from chicken caecum.</title>
        <authorList>
            <person name="Medvecky M."/>
            <person name="Cejkova D."/>
            <person name="Polansky O."/>
            <person name="Karasova D."/>
            <person name="Kubasova T."/>
            <person name="Cizek A."/>
            <person name="Rychlik I."/>
        </authorList>
    </citation>
    <scope>NUCLEOTIDE SEQUENCE [LARGE SCALE GENOMIC DNA]</scope>
    <source>
        <strain evidence="5">An67</strain>
    </source>
</reference>
<evidence type="ECO:0000313" key="5">
    <source>
        <dbReference type="Proteomes" id="UP000196329"/>
    </source>
</evidence>
<keyword evidence="1" id="KW-0328">Glycosyltransferase</keyword>
<dbReference type="SUPFAM" id="SSF53448">
    <property type="entry name" value="Nucleotide-diphospho-sugar transferases"/>
    <property type="match status" value="1"/>
</dbReference>
<dbReference type="PANTHER" id="PTHR22916:SF51">
    <property type="entry name" value="GLYCOSYLTRANSFERASE EPSH-RELATED"/>
    <property type="match status" value="1"/>
</dbReference>
<gene>
    <name evidence="4" type="ORF">B5G17_08080</name>
</gene>
<evidence type="ECO:0000256" key="1">
    <source>
        <dbReference type="ARBA" id="ARBA00022676"/>
    </source>
</evidence>
<keyword evidence="2" id="KW-0808">Transferase</keyword>
<dbReference type="GO" id="GO:0016758">
    <property type="term" value="F:hexosyltransferase activity"/>
    <property type="evidence" value="ECO:0007669"/>
    <property type="project" value="UniProtKB-ARBA"/>
</dbReference>
<name>A0A1Y3V909_BACUN</name>
<dbReference type="Gene3D" id="3.90.550.10">
    <property type="entry name" value="Spore Coat Polysaccharide Biosynthesis Protein SpsA, Chain A"/>
    <property type="match status" value="1"/>
</dbReference>
<proteinExistence type="predicted"/>
<dbReference type="RefSeq" id="WP_087332563.1">
    <property type="nucleotide sequence ID" value="NZ_JBFCPT010000003.1"/>
</dbReference>
<accession>A0A1Y3V909</accession>
<evidence type="ECO:0000313" key="4">
    <source>
        <dbReference type="EMBL" id="OUN55647.1"/>
    </source>
</evidence>
<dbReference type="CDD" id="cd00761">
    <property type="entry name" value="Glyco_tranf_GTA_type"/>
    <property type="match status" value="1"/>
</dbReference>
<dbReference type="PANTHER" id="PTHR22916">
    <property type="entry name" value="GLYCOSYLTRANSFERASE"/>
    <property type="match status" value="1"/>
</dbReference>
<sequence>MTKFSIIVPVYNVVSYLEEAIMSVMNQDYGNFELILVDDGSTDGSDKICDDYSTGGNVRCLHTTNCGVSRARNIGLDVCTGDWVLFLDSDDWLDRHTLSRVASATTLGVDIVQFGFTKISKKEYWDRIPQGRGLYNNILDYHNSFSYIPGIAGYAIKKEIIDRFDLRFSQGIRYSEDHEFILKCFITASSFFVIHNSFYYYRDRDGSAVNQPKQYSTALGCLKVIRNVSRYVAEHSLPQSSFLSYWIEYSYREYYSIIALLPFSWGIYRTYYKDFIQYLSIIDNNQPPLFLFYLIRIEIAKLKQLLLKLYLNNKLVYKIVRSFR</sequence>
<dbReference type="InterPro" id="IPR029044">
    <property type="entry name" value="Nucleotide-diphossugar_trans"/>
</dbReference>